<evidence type="ECO:0000256" key="4">
    <source>
        <dbReference type="ARBA" id="ARBA00022801"/>
    </source>
</evidence>
<evidence type="ECO:0000259" key="8">
    <source>
        <dbReference type="PROSITE" id="PS51780"/>
    </source>
</evidence>
<evidence type="ECO:0000256" key="5">
    <source>
        <dbReference type="ARBA" id="ARBA00023316"/>
    </source>
</evidence>
<dbReference type="SMART" id="SM00047">
    <property type="entry name" value="LYZ2"/>
    <property type="match status" value="1"/>
</dbReference>
<dbReference type="Gene3D" id="2.30.30.40">
    <property type="entry name" value="SH3 Domains"/>
    <property type="match status" value="1"/>
</dbReference>
<keyword evidence="3 7" id="KW-0732">Signal</keyword>
<dbReference type="Pfam" id="PF08239">
    <property type="entry name" value="SH3_3"/>
    <property type="match status" value="1"/>
</dbReference>
<dbReference type="PROSITE" id="PS51781">
    <property type="entry name" value="SH3B"/>
    <property type="match status" value="1"/>
</dbReference>
<feature type="signal peptide" evidence="7">
    <location>
        <begin position="1"/>
        <end position="25"/>
    </location>
</feature>
<reference evidence="11" key="1">
    <citation type="journal article" date="2019" name="Int. J. Syst. Evol. Microbiol.">
        <title>The Global Catalogue of Microorganisms (GCM) 10K type strain sequencing project: providing services to taxonomists for standard genome sequencing and annotation.</title>
        <authorList>
            <consortium name="The Broad Institute Genomics Platform"/>
            <consortium name="The Broad Institute Genome Sequencing Center for Infectious Disease"/>
            <person name="Wu L."/>
            <person name="Ma J."/>
        </authorList>
    </citation>
    <scope>NUCLEOTIDE SEQUENCE [LARGE SCALE GENOMIC DNA]</scope>
    <source>
        <strain evidence="11">JCM 30071</strain>
    </source>
</reference>
<organism evidence="10 11">
    <name type="scientific">Virgibacillus kapii</name>
    <dbReference type="NCBI Taxonomy" id="1638645"/>
    <lineage>
        <taxon>Bacteria</taxon>
        <taxon>Bacillati</taxon>
        <taxon>Bacillota</taxon>
        <taxon>Bacilli</taxon>
        <taxon>Bacillales</taxon>
        <taxon>Bacillaceae</taxon>
        <taxon>Virgibacillus</taxon>
    </lineage>
</organism>
<dbReference type="SMART" id="SM00287">
    <property type="entry name" value="SH3b"/>
    <property type="match status" value="1"/>
</dbReference>
<evidence type="ECO:0000256" key="3">
    <source>
        <dbReference type="ARBA" id="ARBA00022729"/>
    </source>
</evidence>
<dbReference type="Proteomes" id="UP000634435">
    <property type="component" value="Unassembled WGS sequence"/>
</dbReference>
<evidence type="ECO:0000313" key="10">
    <source>
        <dbReference type="EMBL" id="GGJ52147.1"/>
    </source>
</evidence>
<feature type="compositionally biased region" description="Polar residues" evidence="6">
    <location>
        <begin position="85"/>
        <end position="95"/>
    </location>
</feature>
<feature type="compositionally biased region" description="Basic and acidic residues" evidence="6">
    <location>
        <begin position="39"/>
        <end position="53"/>
    </location>
</feature>
<evidence type="ECO:0008006" key="12">
    <source>
        <dbReference type="Google" id="ProtNLM"/>
    </source>
</evidence>
<feature type="compositionally biased region" description="Polar residues" evidence="6">
    <location>
        <begin position="57"/>
        <end position="69"/>
    </location>
</feature>
<keyword evidence="5" id="KW-0961">Cell wall biogenesis/degradation</keyword>
<comment type="caution">
    <text evidence="10">The sequence shown here is derived from an EMBL/GenBank/DDBJ whole genome shotgun (WGS) entry which is preliminary data.</text>
</comment>
<proteinExistence type="predicted"/>
<dbReference type="RefSeq" id="WP_188942549.1">
    <property type="nucleotide sequence ID" value="NZ_BMPN01000002.1"/>
</dbReference>
<dbReference type="Pfam" id="PF01832">
    <property type="entry name" value="Glucosaminidase"/>
    <property type="match status" value="1"/>
</dbReference>
<sequence>MKKLSVLLSLLILLTCINPSYLVEATSDGVKNQESLDVTSKESSIESEPKVEEQENNETIVEDTNNGSQEDNNNLNKDEKKKESNIQQGQEDSITNTEEKSKLESEETNGDNTQKAEQQKDEEAKTISNISRMSKVNETRISKLGHIRHSNVMIYPDMDKSNAFKAGNTYTNAVYYIKLQAEVENEIYYLISKQPSSTEGVVGWVKASDLSMHSHEGVDRKAKTLYFKGTGNAYNTAWGGSKNLVYEDMSPYQGQKFQVNLTEKVGSNTWYRGELNGKTIWLHSSYVIEPPSINKTATSKLGHIRNSQVQIYSEDFMTSKEAGSVYTHAVYYIKAQTSYQGKTYYLISKKPSSTEGVVGWVKASDLSTHSHKGIDRKAKTLYFKGTGSAYDTAWGGSKNLVYEDMSPYQGQKFQVNLTEKVGSNTWYRGELNGKTIWLHESYVVSDSIRYSNYDLTLAEAVEMQMALSTPPQTDNPYAYVSAQYINSSNEVIADVLNVRSGPGTSKKIVGSLTYGTTVEVLSEVGGWYQIEFDGAGWVDASAEDVRYYLNPDNFIDNDVLRFQFLDLSRTSDATVNLLNNYLEGKGVLQGKGQSFIDASRIYGVSDIYLLSHALLETGNGQSDLATGIEVGKNKQGNLVLVTSNNRKELTQIKTTYNMYGIGATDNNAREGGAFRAYREGWFTPESAIIGGAKFIGNNYVKAGQNTLYKMRWNPDSMEDGSPSHQYATDIGWATKQVYTMYDLYQDLGITNVYLDIPSYSS</sequence>
<feature type="domain" description="GW" evidence="8">
    <location>
        <begin position="214"/>
        <end position="292"/>
    </location>
</feature>
<evidence type="ECO:0000259" key="9">
    <source>
        <dbReference type="PROSITE" id="PS51781"/>
    </source>
</evidence>
<evidence type="ECO:0000256" key="2">
    <source>
        <dbReference type="ARBA" id="ARBA00022525"/>
    </source>
</evidence>
<dbReference type="InterPro" id="IPR002901">
    <property type="entry name" value="MGlyc_endo_b_GlcNAc-like_dom"/>
</dbReference>
<gene>
    <name evidence="10" type="ORF">GCM10007111_12860</name>
</gene>
<feature type="chain" id="PRO_5046690343" description="Mannosyl-glycoprotein endo-beta-N-acetylglucosamidase" evidence="7">
    <location>
        <begin position="26"/>
        <end position="761"/>
    </location>
</feature>
<evidence type="ECO:0000313" key="11">
    <source>
        <dbReference type="Proteomes" id="UP000634435"/>
    </source>
</evidence>
<evidence type="ECO:0000256" key="7">
    <source>
        <dbReference type="SAM" id="SignalP"/>
    </source>
</evidence>
<protein>
    <recommendedName>
        <fullName evidence="12">Mannosyl-glycoprotein endo-beta-N-acetylglucosamidase</fullName>
    </recommendedName>
</protein>
<dbReference type="InterPro" id="IPR003646">
    <property type="entry name" value="SH3-like_bac-type"/>
</dbReference>
<name>A0ABQ2DDS4_9BACI</name>
<keyword evidence="11" id="KW-1185">Reference proteome</keyword>
<dbReference type="InterPro" id="IPR038200">
    <property type="entry name" value="GW_dom_sf"/>
</dbReference>
<evidence type="ECO:0000256" key="1">
    <source>
        <dbReference type="ARBA" id="ARBA00004613"/>
    </source>
</evidence>
<comment type="subcellular location">
    <subcellularLocation>
        <location evidence="1">Secreted</location>
    </subcellularLocation>
</comment>
<keyword evidence="2" id="KW-0964">Secreted</keyword>
<dbReference type="InterPro" id="IPR025987">
    <property type="entry name" value="GW_dom"/>
</dbReference>
<dbReference type="EMBL" id="BMPN01000002">
    <property type="protein sequence ID" value="GGJ52147.1"/>
    <property type="molecule type" value="Genomic_DNA"/>
</dbReference>
<keyword evidence="4" id="KW-0378">Hydrolase</keyword>
<feature type="domain" description="SH3b" evidence="9">
    <location>
        <begin position="486"/>
        <end position="558"/>
    </location>
</feature>
<dbReference type="Gene3D" id="2.30.30.170">
    <property type="match status" value="4"/>
</dbReference>
<dbReference type="Pfam" id="PF13457">
    <property type="entry name" value="GW"/>
    <property type="match status" value="3"/>
</dbReference>
<evidence type="ECO:0000256" key="6">
    <source>
        <dbReference type="SAM" id="MobiDB-lite"/>
    </source>
</evidence>
<dbReference type="PROSITE" id="PS51780">
    <property type="entry name" value="GW"/>
    <property type="match status" value="1"/>
</dbReference>
<accession>A0ABQ2DDS4</accession>
<feature type="region of interest" description="Disordered" evidence="6">
    <location>
        <begin position="34"/>
        <end position="134"/>
    </location>
</feature>